<name>A0A6C0UEZ8_9EURY</name>
<feature type="transmembrane region" description="Helical" evidence="1">
    <location>
        <begin position="72"/>
        <end position="90"/>
    </location>
</feature>
<feature type="transmembrane region" description="Helical" evidence="1">
    <location>
        <begin position="45"/>
        <end position="65"/>
    </location>
</feature>
<reference evidence="2 3" key="1">
    <citation type="submission" date="2020-02" db="EMBL/GenBank/DDBJ databases">
        <title>Whole genome sequence of Halogeometricum borinquense strain wsp4.</title>
        <authorList>
            <person name="Verma D.K."/>
            <person name="Gopal K."/>
            <person name="Prasad E.S."/>
        </authorList>
    </citation>
    <scope>NUCLEOTIDE SEQUENCE [LARGE SCALE GENOMIC DNA]</scope>
    <source>
        <strain evidence="3">wsp4</strain>
    </source>
</reference>
<organism evidence="2 3">
    <name type="scientific">Halogeometricum borinquense</name>
    <dbReference type="NCBI Taxonomy" id="60847"/>
    <lineage>
        <taxon>Archaea</taxon>
        <taxon>Methanobacteriati</taxon>
        <taxon>Methanobacteriota</taxon>
        <taxon>Stenosarchaea group</taxon>
        <taxon>Halobacteria</taxon>
        <taxon>Halobacteriales</taxon>
        <taxon>Haloferacaceae</taxon>
        <taxon>Halogeometricum</taxon>
    </lineage>
</organism>
<proteinExistence type="predicted"/>
<evidence type="ECO:0000313" key="3">
    <source>
        <dbReference type="Proteomes" id="UP000465846"/>
    </source>
</evidence>
<keyword evidence="1" id="KW-0472">Membrane</keyword>
<evidence type="ECO:0000256" key="1">
    <source>
        <dbReference type="SAM" id="Phobius"/>
    </source>
</evidence>
<sequence>MTARDMLAAPRRWVRPAIAAAVVPAIVGVVAVFKGYPLPVDGREFVAVAGSGILLGLLGIVGWWLSERGRPAAVVIAVAGVAGGVGWSLFRPGVTAARVGGEVVLTGDSILARFVGVTPWLLLVVGIVGVVEPVVPGLKAFVGSKAAVSRRRTRRGALRFGVLSGVVLAFLSVLPVYLIADGFSDVLFLGFSIGGGFVGMLVVAYLFARHHLVLPAFGVGVITSAAAVAVATGGSPVGYPMAWSIWLLLGVLLGVIEAVGWRLVSAVW</sequence>
<dbReference type="RefSeq" id="WP_163485976.1">
    <property type="nucleotide sequence ID" value="NZ_CP048739.1"/>
</dbReference>
<dbReference type="GeneID" id="44079071"/>
<dbReference type="Proteomes" id="UP000465846">
    <property type="component" value="Chromosome"/>
</dbReference>
<dbReference type="AlphaFoldDB" id="A0A6C0UEZ8"/>
<feature type="transmembrane region" description="Helical" evidence="1">
    <location>
        <begin position="186"/>
        <end position="207"/>
    </location>
</feature>
<gene>
    <name evidence="2" type="ORF">G3I44_06680</name>
</gene>
<keyword evidence="1" id="KW-1133">Transmembrane helix</keyword>
<feature type="transmembrane region" description="Helical" evidence="1">
    <location>
        <begin position="156"/>
        <end position="180"/>
    </location>
</feature>
<accession>A0A6C0UEZ8</accession>
<dbReference type="EMBL" id="CP048739">
    <property type="protein sequence ID" value="QIB74006.1"/>
    <property type="molecule type" value="Genomic_DNA"/>
</dbReference>
<feature type="transmembrane region" description="Helical" evidence="1">
    <location>
        <begin position="12"/>
        <end position="33"/>
    </location>
</feature>
<keyword evidence="1" id="KW-0812">Transmembrane</keyword>
<feature type="transmembrane region" description="Helical" evidence="1">
    <location>
        <begin position="243"/>
        <end position="264"/>
    </location>
</feature>
<feature type="transmembrane region" description="Helical" evidence="1">
    <location>
        <begin position="110"/>
        <end position="135"/>
    </location>
</feature>
<feature type="transmembrane region" description="Helical" evidence="1">
    <location>
        <begin position="212"/>
        <end position="231"/>
    </location>
</feature>
<protein>
    <submittedName>
        <fullName evidence="2">Uncharacterized protein</fullName>
    </submittedName>
</protein>
<evidence type="ECO:0000313" key="2">
    <source>
        <dbReference type="EMBL" id="QIB74006.1"/>
    </source>
</evidence>